<dbReference type="Proteomes" id="UP000232060">
    <property type="component" value="Unassembled WGS sequence"/>
</dbReference>
<protein>
    <submittedName>
        <fullName evidence="1">Uncharacterized protein</fullName>
    </submittedName>
</protein>
<dbReference type="RefSeq" id="WP_100860380.1">
    <property type="nucleotide sequence ID" value="NZ_PGCP01000019.1"/>
</dbReference>
<comment type="caution">
    <text evidence="1">The sequence shown here is derived from an EMBL/GenBank/DDBJ whole genome shotgun (WGS) entry which is preliminary data.</text>
</comment>
<accession>A0A2M8H8A5</accession>
<gene>
    <name evidence="1" type="ORF">CUC44_13150</name>
</gene>
<organism evidence="1 2">
    <name type="scientific">Aeromonas lusitana</name>
    <dbReference type="NCBI Taxonomy" id="931529"/>
    <lineage>
        <taxon>Bacteria</taxon>
        <taxon>Pseudomonadati</taxon>
        <taxon>Pseudomonadota</taxon>
        <taxon>Gammaproteobacteria</taxon>
        <taxon>Aeromonadales</taxon>
        <taxon>Aeromonadaceae</taxon>
        <taxon>Aeromonas</taxon>
    </lineage>
</organism>
<evidence type="ECO:0000313" key="1">
    <source>
        <dbReference type="EMBL" id="PJC92798.1"/>
    </source>
</evidence>
<dbReference type="AlphaFoldDB" id="A0A2M8H8A5"/>
<sequence length="227" mass="25676">MEYKAAFTQYAVQKEFTLQTAAHLLCGLLPSSPLDSEEFCSIQTVVFALCESIESGHLFASGFKSPKNGWWEADGVVSNTDLSQWAKVRNFCWPPVGGESDNQWLVTRLAFVSPREQMYTPQESNYLKSQKDVDLAKHAEELSKRLLRAEVEITALKVKAPAFRHMTPLLELVAEVQERYWGENWDRDDPDTTTKQSDIIEWVKSDPRSSSSSKRAEMVAVVAKPIT</sequence>
<dbReference type="OrthoDB" id="10018920at2"/>
<evidence type="ECO:0000313" key="2">
    <source>
        <dbReference type="Proteomes" id="UP000232060"/>
    </source>
</evidence>
<dbReference type="EMBL" id="PGCP01000019">
    <property type="protein sequence ID" value="PJC92798.1"/>
    <property type="molecule type" value="Genomic_DNA"/>
</dbReference>
<proteinExistence type="predicted"/>
<name>A0A2M8H8A5_9GAMM</name>
<keyword evidence="2" id="KW-1185">Reference proteome</keyword>
<reference evidence="1 2" key="1">
    <citation type="submission" date="2017-11" db="EMBL/GenBank/DDBJ databases">
        <title>Draft genome sequence of environmental isolate Aeromonas lusitania sp. nov. MDC 2473.</title>
        <authorList>
            <person name="Colston S.M."/>
            <person name="Navarro A."/>
            <person name="Martinez-Murcia A.J."/>
            <person name="Graf J."/>
        </authorList>
    </citation>
    <scope>NUCLEOTIDE SEQUENCE [LARGE SCALE GENOMIC DNA]</scope>
    <source>
        <strain evidence="1 2">MDC 2473</strain>
    </source>
</reference>